<sequence length="448" mass="51576">MKKLYPLLCVLFLICWGCEEEQDTIPPTVSIQSPITNQSINEIVTIVVETNDNEGISKVEFFIDDSLFFTDTESPYQYDWNTTQYEDNSEHIVKVISYDNSDNSTQSQPIVYIIDNSTSVPNGGNITSVTYTLTEMTVEWEESTDGDFKDYKVLYSDTESGNKDTLETYTDKSTTSYTITEFDPLIENWFWVQVTDTLGLSSIGTGMTNSLDSEPNPVNVTSVTYDLELMTITWEEYVPNMGRIQRMNQNTRSTVTNDFVSYELLQSDSEDGTYTSVVVITDQSITSHSITEYDPTQENWFKVKVTDFWGLNSTGSGMTNEINNPPIQPELYPIVYENDSFTITWSQNNDDDFQSYKLYESLSEDMSNDTLIYETDNRTDTTFIKIVQNFRFYQIVVEDVWGLQSISNIEFGDYFVELWGVYYSVLNTTYLVLNNNELTGRYHQRYGI</sequence>
<reference evidence="2" key="1">
    <citation type="journal article" date="2014" name="ISME J.">
        <title>Genomic properties of Marine Group A bacteria indicate a role in the marine sulfur cycle.</title>
        <authorList>
            <person name="Wright J.J."/>
            <person name="Mewis K."/>
            <person name="Hanson N.W."/>
            <person name="Konwar K.M."/>
            <person name="Maas K.R."/>
            <person name="Hallam S.J."/>
        </authorList>
    </citation>
    <scope>NUCLEOTIDE SEQUENCE</scope>
</reference>
<protein>
    <recommendedName>
        <fullName evidence="1">Fibronectin type-III domain-containing protein</fullName>
    </recommendedName>
</protein>
<dbReference type="InterPro" id="IPR003961">
    <property type="entry name" value="FN3_dom"/>
</dbReference>
<feature type="domain" description="Fibronectin type-III" evidence="1">
    <location>
        <begin position="120"/>
        <end position="216"/>
    </location>
</feature>
<dbReference type="EMBL" id="KF170424">
    <property type="protein sequence ID" value="AGO88093.1"/>
    <property type="molecule type" value="Genomic_DNA"/>
</dbReference>
<evidence type="ECO:0000259" key="1">
    <source>
        <dbReference type="PROSITE" id="PS50853"/>
    </source>
</evidence>
<name>S4WBJ0_9BACT</name>
<dbReference type="AlphaFoldDB" id="S4WBJ0"/>
<accession>S4WBJ0</accession>
<organism evidence="2">
    <name type="scientific">uncultured bacterium 405006-B04</name>
    <dbReference type="NCBI Taxonomy" id="1343841"/>
    <lineage>
        <taxon>Bacteria</taxon>
        <taxon>environmental samples</taxon>
    </lineage>
</organism>
<evidence type="ECO:0000313" key="2">
    <source>
        <dbReference type="EMBL" id="AGO88093.1"/>
    </source>
</evidence>
<dbReference type="SUPFAM" id="SSF49265">
    <property type="entry name" value="Fibronectin type III"/>
    <property type="match status" value="1"/>
</dbReference>
<dbReference type="Gene3D" id="2.60.40.10">
    <property type="entry name" value="Immunoglobulins"/>
    <property type="match status" value="2"/>
</dbReference>
<dbReference type="InterPro" id="IPR036116">
    <property type="entry name" value="FN3_sf"/>
</dbReference>
<proteinExistence type="predicted"/>
<dbReference type="PROSITE" id="PS50853">
    <property type="entry name" value="FN3"/>
    <property type="match status" value="1"/>
</dbReference>
<dbReference type="InterPro" id="IPR013783">
    <property type="entry name" value="Ig-like_fold"/>
</dbReference>
<dbReference type="Pfam" id="PF17957">
    <property type="entry name" value="Big_7"/>
    <property type="match status" value="1"/>
</dbReference>